<evidence type="ECO:0000256" key="2">
    <source>
        <dbReference type="SAM" id="MobiDB-lite"/>
    </source>
</evidence>
<dbReference type="InterPro" id="IPR036390">
    <property type="entry name" value="WH_DNA-bd_sf"/>
</dbReference>
<dbReference type="Gene3D" id="1.10.10.10">
    <property type="entry name" value="Winged helix-like DNA-binding domain superfamily/Winged helix DNA-binding domain"/>
    <property type="match status" value="1"/>
</dbReference>
<gene>
    <name evidence="3" type="ORF">M4438_35425</name>
</gene>
<feature type="compositionally biased region" description="Low complexity" evidence="2">
    <location>
        <begin position="136"/>
        <end position="155"/>
    </location>
</feature>
<dbReference type="EMBL" id="JAMCCK010000072">
    <property type="protein sequence ID" value="MCL3998734.1"/>
    <property type="molecule type" value="Genomic_DNA"/>
</dbReference>
<evidence type="ECO:0000313" key="4">
    <source>
        <dbReference type="Proteomes" id="UP001202052"/>
    </source>
</evidence>
<dbReference type="SUPFAM" id="SSF46785">
    <property type="entry name" value="Winged helix' DNA-binding domain"/>
    <property type="match status" value="1"/>
</dbReference>
<protein>
    <recommendedName>
        <fullName evidence="5">Regulatory protein</fullName>
    </recommendedName>
</protein>
<feature type="coiled-coil region" evidence="1">
    <location>
        <begin position="24"/>
        <end position="58"/>
    </location>
</feature>
<keyword evidence="1" id="KW-0175">Coiled coil</keyword>
<evidence type="ECO:0008006" key="5">
    <source>
        <dbReference type="Google" id="ProtNLM"/>
    </source>
</evidence>
<sequence>MPENVTAPVSTLASEYTTKVTADLEHNEQEQERVNAEIASLQQRLTELQQDHAVLVNMREALSLTPPQTSALTAPATTSVPAPRKKPSRSVETGSAPSRSTVPRSTLSGSGRAKQSRRKKPAAVTSPANANATSQTETPPKAKGKTATQTAPAATADKKAGTQPTLVDLVHEHLTGTNEPRSATEITAALSETHPQRSIKTTVVRNTLENLVAKGRAERSKQGSAVYYTAASKTPEEPSEQSSETSSAANGKNSEAAAPPAQTG</sequence>
<feature type="compositionally biased region" description="Polar residues" evidence="2">
    <location>
        <begin position="90"/>
        <end position="109"/>
    </location>
</feature>
<evidence type="ECO:0000256" key="1">
    <source>
        <dbReference type="SAM" id="Coils"/>
    </source>
</evidence>
<evidence type="ECO:0000313" key="3">
    <source>
        <dbReference type="EMBL" id="MCL3998734.1"/>
    </source>
</evidence>
<dbReference type="InterPro" id="IPR036388">
    <property type="entry name" value="WH-like_DNA-bd_sf"/>
</dbReference>
<accession>A0ABT0P4R1</accession>
<feature type="compositionally biased region" description="Polar residues" evidence="2">
    <location>
        <begin position="126"/>
        <end position="135"/>
    </location>
</feature>
<feature type="region of interest" description="Disordered" evidence="2">
    <location>
        <begin position="64"/>
        <end position="163"/>
    </location>
</feature>
<keyword evidence="4" id="KW-1185">Reference proteome</keyword>
<dbReference type="Proteomes" id="UP001202052">
    <property type="component" value="Unassembled WGS sequence"/>
</dbReference>
<comment type="caution">
    <text evidence="3">The sequence shown here is derived from an EMBL/GenBank/DDBJ whole genome shotgun (WGS) entry which is preliminary data.</text>
</comment>
<feature type="region of interest" description="Disordered" evidence="2">
    <location>
        <begin position="215"/>
        <end position="264"/>
    </location>
</feature>
<feature type="compositionally biased region" description="Polar residues" evidence="2">
    <location>
        <begin position="65"/>
        <end position="80"/>
    </location>
</feature>
<reference evidence="3 4" key="1">
    <citation type="submission" date="2022-05" db="EMBL/GenBank/DDBJ databases">
        <title>Genome Resource of Streptomyces lavenduligriseus GA1-1, a Strain with Broad-Spectrum Antifungal Activity against Phytopathogenic Fungi.</title>
        <authorList>
            <person name="Qi D."/>
        </authorList>
    </citation>
    <scope>NUCLEOTIDE SEQUENCE [LARGE SCALE GENOMIC DNA]</scope>
    <source>
        <strain evidence="3 4">GA1-1</strain>
    </source>
</reference>
<organism evidence="3 4">
    <name type="scientific">Streptomyces lavenduligriseus</name>
    <dbReference type="NCBI Taxonomy" id="67315"/>
    <lineage>
        <taxon>Bacteria</taxon>
        <taxon>Bacillati</taxon>
        <taxon>Actinomycetota</taxon>
        <taxon>Actinomycetes</taxon>
        <taxon>Kitasatosporales</taxon>
        <taxon>Streptomycetaceae</taxon>
        <taxon>Streptomyces</taxon>
    </lineage>
</organism>
<dbReference type="RefSeq" id="WP_249493307.1">
    <property type="nucleotide sequence ID" value="NZ_JAMCCK010000072.1"/>
</dbReference>
<name>A0ABT0P4R1_9ACTN</name>
<proteinExistence type="predicted"/>